<dbReference type="GO" id="GO:0016879">
    <property type="term" value="F:ligase activity, forming carbon-nitrogen bonds"/>
    <property type="evidence" value="ECO:0007669"/>
    <property type="project" value="TreeGrafter"/>
</dbReference>
<dbReference type="RefSeq" id="WP_109659213.1">
    <property type="nucleotide sequence ID" value="NZ_QGEG01000001.1"/>
</dbReference>
<protein>
    <submittedName>
        <fullName evidence="3">Signal transduction protein</fullName>
    </submittedName>
</protein>
<feature type="domain" description="CBS" evidence="2">
    <location>
        <begin position="570"/>
        <end position="615"/>
    </location>
</feature>
<dbReference type="Pfam" id="PF00571">
    <property type="entry name" value="CBS"/>
    <property type="match status" value="2"/>
</dbReference>
<dbReference type="Gene3D" id="3.10.580.10">
    <property type="entry name" value="CBS-domain"/>
    <property type="match status" value="1"/>
</dbReference>
<dbReference type="InterPro" id="IPR050141">
    <property type="entry name" value="GCL_type2/YbdK_subfam"/>
</dbReference>
<dbReference type="AlphaFoldDB" id="A0A316LH17"/>
<feature type="domain" description="CBS" evidence="2">
    <location>
        <begin position="506"/>
        <end position="564"/>
    </location>
</feature>
<dbReference type="SUPFAM" id="SSF54631">
    <property type="entry name" value="CBS-domain pair"/>
    <property type="match status" value="1"/>
</dbReference>
<dbReference type="EMBL" id="QGEG01000001">
    <property type="protein sequence ID" value="PWL39380.1"/>
    <property type="molecule type" value="Genomic_DNA"/>
</dbReference>
<keyword evidence="4" id="KW-1185">Reference proteome</keyword>
<dbReference type="PROSITE" id="PS51371">
    <property type="entry name" value="CBS"/>
    <property type="match status" value="2"/>
</dbReference>
<organism evidence="3 4">
    <name type="scientific">Flagellimonas aquimarina</name>
    <dbReference type="NCBI Taxonomy" id="2201895"/>
    <lineage>
        <taxon>Bacteria</taxon>
        <taxon>Pseudomonadati</taxon>
        <taxon>Bacteroidota</taxon>
        <taxon>Flavobacteriia</taxon>
        <taxon>Flavobacteriales</taxon>
        <taxon>Flavobacteriaceae</taxon>
        <taxon>Flagellimonas</taxon>
    </lineage>
</organism>
<evidence type="ECO:0000313" key="4">
    <source>
        <dbReference type="Proteomes" id="UP000245762"/>
    </source>
</evidence>
<dbReference type="OrthoDB" id="240589at2"/>
<dbReference type="InterPro" id="IPR014746">
    <property type="entry name" value="Gln_synth/guanido_kin_cat_dom"/>
</dbReference>
<name>A0A316LH17_9FLAO</name>
<dbReference type="Proteomes" id="UP000245762">
    <property type="component" value="Unassembled WGS sequence"/>
</dbReference>
<keyword evidence="1" id="KW-0129">CBS domain</keyword>
<dbReference type="Gene3D" id="3.30.590.20">
    <property type="match status" value="1"/>
</dbReference>
<evidence type="ECO:0000256" key="1">
    <source>
        <dbReference type="PROSITE-ProRule" id="PRU00703"/>
    </source>
</evidence>
<dbReference type="SUPFAM" id="SSF55931">
    <property type="entry name" value="Glutamine synthetase/guanido kinase"/>
    <property type="match status" value="1"/>
</dbReference>
<comment type="caution">
    <text evidence="3">The sequence shown here is derived from an EMBL/GenBank/DDBJ whole genome shotgun (WGS) entry which is preliminary data.</text>
</comment>
<dbReference type="SMART" id="SM00116">
    <property type="entry name" value="CBS"/>
    <property type="match status" value="2"/>
</dbReference>
<gene>
    <name evidence="3" type="ORF">DKG77_00645</name>
</gene>
<proteinExistence type="predicted"/>
<dbReference type="PANTHER" id="PTHR36510:SF3">
    <property type="entry name" value="CONSERVED PROTEIN"/>
    <property type="match status" value="1"/>
</dbReference>
<evidence type="ECO:0000313" key="3">
    <source>
        <dbReference type="EMBL" id="PWL39380.1"/>
    </source>
</evidence>
<accession>A0A316LH17</accession>
<dbReference type="PANTHER" id="PTHR36510">
    <property type="entry name" value="GLUTAMATE--CYSTEINE LIGASE 2-RELATED"/>
    <property type="match status" value="1"/>
</dbReference>
<dbReference type="InterPro" id="IPR046342">
    <property type="entry name" value="CBS_dom_sf"/>
</dbReference>
<dbReference type="InterPro" id="IPR000644">
    <property type="entry name" value="CBS_dom"/>
</dbReference>
<reference evidence="3 4" key="1">
    <citation type="submission" date="2018-05" db="EMBL/GenBank/DDBJ databases">
        <title>Complete genome sequence of Flagellimonas aquimarina ECD12 isolated from seaweed Ecklonia cava.</title>
        <authorList>
            <person name="Choi S."/>
            <person name="Seong C."/>
        </authorList>
    </citation>
    <scope>NUCLEOTIDE SEQUENCE [LARGE SCALE GENOMIC DNA]</scope>
    <source>
        <strain evidence="3 4">ECD12</strain>
    </source>
</reference>
<sequence>MGEHIAKSKFDQGERKAFVQHLLDDIEALELLLEQNLIEDGIVRIGAEQEMCLTNKDFRPTGKSLDLLKRIDDSHFTTELANYNVEINLDPFELKNDCFAAVEKQLRTLFNKAKTKANELGANILLTGILPTISKNELGIDFMTPIPRYYKLNEVLKSFRGDHFALKIRGVDELTLRHDSVLFEACNTSFQLHLQISPGDFIKSYNWSQAIAGPVLGICCNSPLLMGRELWKETRIALFQQSLDTRKWSYALKEQVARVGFGSHWQKDSVTEIFKEDISSHRIVLTKPIEKSSLQVIKNGAIPKLEALNLFNGTVYRWNRPCYGVGNRKPHLRIENRYIPSGPTMIDEIANFAFWVGLMAGRPKKFDDIPSIMDFKEAKLNFIKSARTGRQTVLSWLGESITLKKLIINELLPIAYKGLKKYNIDSRDINRLLGIIEARTRNGTGAEWQVENFRGLRKQMKLDSVLVELTKAMHANQESNKPVHTWPSIKEAIKSKESFKWVGQIMSTKLMKLYEDDYINLAISIMRWNNIHHIPVENEKGELAGLLTWSHIEGLDENHKKRDSRVSELMIKKVVTVQPRTKIETAKKLMNDYQIGCLPVCVGSNLVGIISKVDL</sequence>
<evidence type="ECO:0000259" key="2">
    <source>
        <dbReference type="PROSITE" id="PS51371"/>
    </source>
</evidence>